<accession>A0A914D3K3</accession>
<evidence type="ECO:0000256" key="1">
    <source>
        <dbReference type="SAM" id="Phobius"/>
    </source>
</evidence>
<keyword evidence="1" id="KW-0812">Transmembrane</keyword>
<organism evidence="2 3">
    <name type="scientific">Acrobeloides nanus</name>
    <dbReference type="NCBI Taxonomy" id="290746"/>
    <lineage>
        <taxon>Eukaryota</taxon>
        <taxon>Metazoa</taxon>
        <taxon>Ecdysozoa</taxon>
        <taxon>Nematoda</taxon>
        <taxon>Chromadorea</taxon>
        <taxon>Rhabditida</taxon>
        <taxon>Tylenchina</taxon>
        <taxon>Cephalobomorpha</taxon>
        <taxon>Cephaloboidea</taxon>
        <taxon>Cephalobidae</taxon>
        <taxon>Acrobeloides</taxon>
    </lineage>
</organism>
<dbReference type="Proteomes" id="UP000887540">
    <property type="component" value="Unplaced"/>
</dbReference>
<name>A0A914D3K3_9BILA</name>
<dbReference type="WBParaSite" id="ACRNAN_scaffold1760.g19228.t1">
    <property type="protein sequence ID" value="ACRNAN_scaffold1760.g19228.t1"/>
    <property type="gene ID" value="ACRNAN_scaffold1760.g19228"/>
</dbReference>
<evidence type="ECO:0000313" key="3">
    <source>
        <dbReference type="WBParaSite" id="ACRNAN_scaffold1760.g19228.t1"/>
    </source>
</evidence>
<keyword evidence="1" id="KW-0472">Membrane</keyword>
<keyword evidence="1" id="KW-1133">Transmembrane helix</keyword>
<feature type="transmembrane region" description="Helical" evidence="1">
    <location>
        <begin position="39"/>
        <end position="58"/>
    </location>
</feature>
<reference evidence="3" key="1">
    <citation type="submission" date="2022-11" db="UniProtKB">
        <authorList>
            <consortium name="WormBaseParasite"/>
        </authorList>
    </citation>
    <scope>IDENTIFICATION</scope>
</reference>
<dbReference type="AlphaFoldDB" id="A0A914D3K3"/>
<proteinExistence type="predicted"/>
<sequence>MIGPTTIHFLILAHPNLKRFYIIQLDFTAPCQMEDAEKVLPFTLILSYIANILAFAMGVTANELQWILGQFVISSFSKFTKKSFYKLSRHFTTCIVNMPLVYSLLRI</sequence>
<protein>
    <submittedName>
        <fullName evidence="3">Uncharacterized protein</fullName>
    </submittedName>
</protein>
<evidence type="ECO:0000313" key="2">
    <source>
        <dbReference type="Proteomes" id="UP000887540"/>
    </source>
</evidence>
<keyword evidence="2" id="KW-1185">Reference proteome</keyword>